<dbReference type="EMBL" id="RCHU02000014">
    <property type="protein sequence ID" value="KAL3571685.1"/>
    <property type="molecule type" value="Genomic_DNA"/>
</dbReference>
<reference evidence="1 2" key="1">
    <citation type="journal article" date="2024" name="Plant Biotechnol. J.">
        <title>Genome and CRISPR/Cas9 system of a widespread forest tree (Populus alba) in the world.</title>
        <authorList>
            <person name="Liu Y.J."/>
            <person name="Jiang P.F."/>
            <person name="Han X.M."/>
            <person name="Li X.Y."/>
            <person name="Wang H.M."/>
            <person name="Wang Y.J."/>
            <person name="Wang X.X."/>
            <person name="Zeng Q.Y."/>
        </authorList>
    </citation>
    <scope>NUCLEOTIDE SEQUENCE [LARGE SCALE GENOMIC DNA]</scope>
    <source>
        <strain evidence="2">cv. PAL-ZL1</strain>
    </source>
</reference>
<protein>
    <submittedName>
        <fullName evidence="1">Uncharacterized protein</fullName>
    </submittedName>
</protein>
<sequence>MFSTGNKGSLTGLELQSRHCNRTPSISDKQVHAGIDLHHRSMSTFLSQDMVSNKPLHSCRLRDQKAFQFTQHQCESGDSEPLPFSFCLLLLTRSNVVDLQMTKGISTATVFIMYSDGI</sequence>
<dbReference type="Proteomes" id="UP000309997">
    <property type="component" value="Unassembled WGS sequence"/>
</dbReference>
<comment type="caution">
    <text evidence="1">The sequence shown here is derived from an EMBL/GenBank/DDBJ whole genome shotgun (WGS) entry which is preliminary data.</text>
</comment>
<name>A0ACC4AZK6_POPAL</name>
<keyword evidence="2" id="KW-1185">Reference proteome</keyword>
<accession>A0ACC4AZK6</accession>
<evidence type="ECO:0000313" key="2">
    <source>
        <dbReference type="Proteomes" id="UP000309997"/>
    </source>
</evidence>
<organism evidence="1 2">
    <name type="scientific">Populus alba</name>
    <name type="common">White poplar</name>
    <dbReference type="NCBI Taxonomy" id="43335"/>
    <lineage>
        <taxon>Eukaryota</taxon>
        <taxon>Viridiplantae</taxon>
        <taxon>Streptophyta</taxon>
        <taxon>Embryophyta</taxon>
        <taxon>Tracheophyta</taxon>
        <taxon>Spermatophyta</taxon>
        <taxon>Magnoliopsida</taxon>
        <taxon>eudicotyledons</taxon>
        <taxon>Gunneridae</taxon>
        <taxon>Pentapetalae</taxon>
        <taxon>rosids</taxon>
        <taxon>fabids</taxon>
        <taxon>Malpighiales</taxon>
        <taxon>Salicaceae</taxon>
        <taxon>Saliceae</taxon>
        <taxon>Populus</taxon>
    </lineage>
</organism>
<proteinExistence type="predicted"/>
<gene>
    <name evidence="1" type="ORF">D5086_025589</name>
</gene>
<evidence type="ECO:0000313" key="1">
    <source>
        <dbReference type="EMBL" id="KAL3571685.1"/>
    </source>
</evidence>